<name>A0ABV7I7M9_9HYPH</name>
<dbReference type="Proteomes" id="UP001595647">
    <property type="component" value="Unassembled WGS sequence"/>
</dbReference>
<accession>A0ABV7I7M9</accession>
<dbReference type="SUPFAM" id="SSF47336">
    <property type="entry name" value="ACP-like"/>
    <property type="match status" value="1"/>
</dbReference>
<feature type="domain" description="Carrier" evidence="1">
    <location>
        <begin position="1"/>
        <end position="76"/>
    </location>
</feature>
<dbReference type="EMBL" id="JBHRTG010000019">
    <property type="protein sequence ID" value="MFC3165631.1"/>
    <property type="molecule type" value="Genomic_DNA"/>
</dbReference>
<dbReference type="RefSeq" id="WP_182308235.1">
    <property type="nucleotide sequence ID" value="NZ_CP059897.1"/>
</dbReference>
<keyword evidence="3" id="KW-1185">Reference proteome</keyword>
<dbReference type="InterPro" id="IPR009081">
    <property type="entry name" value="PP-bd_ACP"/>
</dbReference>
<comment type="caution">
    <text evidence="2">The sequence shown here is derived from an EMBL/GenBank/DDBJ whole genome shotgun (WGS) entry which is preliminary data.</text>
</comment>
<reference evidence="3" key="1">
    <citation type="journal article" date="2019" name="Int. J. Syst. Evol. Microbiol.">
        <title>The Global Catalogue of Microorganisms (GCM) 10K type strain sequencing project: providing services to taxonomists for standard genome sequencing and annotation.</title>
        <authorList>
            <consortium name="The Broad Institute Genomics Platform"/>
            <consortium name="The Broad Institute Genome Sequencing Center for Infectious Disease"/>
            <person name="Wu L."/>
            <person name="Ma J."/>
        </authorList>
    </citation>
    <scope>NUCLEOTIDE SEQUENCE [LARGE SCALE GENOMIC DNA]</scope>
    <source>
        <strain evidence="3">KCTC 52231</strain>
    </source>
</reference>
<gene>
    <name evidence="2" type="ORF">ACFOHV_20310</name>
</gene>
<organism evidence="2 3">
    <name type="scientific">Ciceribacter thiooxidans</name>
    <dbReference type="NCBI Taxonomy" id="1969821"/>
    <lineage>
        <taxon>Bacteria</taxon>
        <taxon>Pseudomonadati</taxon>
        <taxon>Pseudomonadota</taxon>
        <taxon>Alphaproteobacteria</taxon>
        <taxon>Hyphomicrobiales</taxon>
        <taxon>Rhizobiaceae</taxon>
        <taxon>Ciceribacter</taxon>
    </lineage>
</organism>
<dbReference type="PROSITE" id="PS50075">
    <property type="entry name" value="CARRIER"/>
    <property type="match status" value="1"/>
</dbReference>
<sequence>MTDFTIEMLRREIARMIHVDPSEIGDSDNLMDLGLDSMRAMALVLSWEQQGLKLDFSELARDVTLGAWWAVVARQQNMERT</sequence>
<protein>
    <submittedName>
        <fullName evidence="2">Phosphopantetheine-binding protein</fullName>
    </submittedName>
</protein>
<dbReference type="InterPro" id="IPR036736">
    <property type="entry name" value="ACP-like_sf"/>
</dbReference>
<dbReference type="Gene3D" id="1.10.1200.10">
    <property type="entry name" value="ACP-like"/>
    <property type="match status" value="1"/>
</dbReference>
<evidence type="ECO:0000313" key="3">
    <source>
        <dbReference type="Proteomes" id="UP001595647"/>
    </source>
</evidence>
<evidence type="ECO:0000259" key="1">
    <source>
        <dbReference type="PROSITE" id="PS50075"/>
    </source>
</evidence>
<dbReference type="Pfam" id="PF00550">
    <property type="entry name" value="PP-binding"/>
    <property type="match status" value="1"/>
</dbReference>
<proteinExistence type="predicted"/>
<evidence type="ECO:0000313" key="2">
    <source>
        <dbReference type="EMBL" id="MFC3165631.1"/>
    </source>
</evidence>